<protein>
    <submittedName>
        <fullName evidence="3">Uncharacterized protein</fullName>
    </submittedName>
</protein>
<dbReference type="AlphaFoldDB" id="A0A914R577"/>
<proteinExistence type="predicted"/>
<keyword evidence="2" id="KW-1185">Reference proteome</keyword>
<evidence type="ECO:0000256" key="1">
    <source>
        <dbReference type="SAM" id="MobiDB-lite"/>
    </source>
</evidence>
<reference evidence="3" key="1">
    <citation type="submission" date="2022-11" db="UniProtKB">
        <authorList>
            <consortium name="WormBaseParasite"/>
        </authorList>
    </citation>
    <scope>IDENTIFICATION</scope>
</reference>
<name>A0A914R577_9BILA</name>
<accession>A0A914R577</accession>
<evidence type="ECO:0000313" key="3">
    <source>
        <dbReference type="WBParaSite" id="PDA_v2.g6581.t1"/>
    </source>
</evidence>
<evidence type="ECO:0000313" key="2">
    <source>
        <dbReference type="Proteomes" id="UP000887578"/>
    </source>
</evidence>
<dbReference type="WBParaSite" id="PDA_v2.g6581.t1">
    <property type="protein sequence ID" value="PDA_v2.g6581.t1"/>
    <property type="gene ID" value="PDA_v2.g6581"/>
</dbReference>
<organism evidence="2 3">
    <name type="scientific">Panagrolaimus davidi</name>
    <dbReference type="NCBI Taxonomy" id="227884"/>
    <lineage>
        <taxon>Eukaryota</taxon>
        <taxon>Metazoa</taxon>
        <taxon>Ecdysozoa</taxon>
        <taxon>Nematoda</taxon>
        <taxon>Chromadorea</taxon>
        <taxon>Rhabditida</taxon>
        <taxon>Tylenchina</taxon>
        <taxon>Panagrolaimomorpha</taxon>
        <taxon>Panagrolaimoidea</taxon>
        <taxon>Panagrolaimidae</taxon>
        <taxon>Panagrolaimus</taxon>
    </lineage>
</organism>
<feature type="compositionally biased region" description="Basic residues" evidence="1">
    <location>
        <begin position="173"/>
        <end position="183"/>
    </location>
</feature>
<feature type="region of interest" description="Disordered" evidence="1">
    <location>
        <begin position="150"/>
        <end position="183"/>
    </location>
</feature>
<sequence>MSVRNSVKNVKPECFAKSQRKSFEYEEIKTLNTEDELTEFQQSLKSQGLHKKSEINGKWERIITYECEETKRGCKYVLIIRTSHDDLKSLITHRTCGHQHLNPKNSNLTKEIKALMSMYTHLPASRIQRKLKEAGLPILPKLQITNFLNRERKKKRESDAAENPVADVEIEHKRGRPKKISYK</sequence>
<dbReference type="Proteomes" id="UP000887578">
    <property type="component" value="Unplaced"/>
</dbReference>